<dbReference type="GO" id="GO:0003676">
    <property type="term" value="F:nucleic acid binding"/>
    <property type="evidence" value="ECO:0007669"/>
    <property type="project" value="InterPro"/>
</dbReference>
<dbReference type="Proteomes" id="UP000663838">
    <property type="component" value="Unassembled WGS sequence"/>
</dbReference>
<dbReference type="InterPro" id="IPR001878">
    <property type="entry name" value="Znf_CCHC"/>
</dbReference>
<protein>
    <recommendedName>
        <fullName evidence="2">CCHC-type domain-containing protein</fullName>
    </recommendedName>
</protein>
<keyword evidence="1" id="KW-0863">Zinc-finger</keyword>
<organism evidence="4 5">
    <name type="scientific">Rotaria socialis</name>
    <dbReference type="NCBI Taxonomy" id="392032"/>
    <lineage>
        <taxon>Eukaryota</taxon>
        <taxon>Metazoa</taxon>
        <taxon>Spiralia</taxon>
        <taxon>Gnathifera</taxon>
        <taxon>Rotifera</taxon>
        <taxon>Eurotatoria</taxon>
        <taxon>Bdelloidea</taxon>
        <taxon>Philodinida</taxon>
        <taxon>Philodinidae</taxon>
        <taxon>Rotaria</taxon>
    </lineage>
</organism>
<evidence type="ECO:0000259" key="2">
    <source>
        <dbReference type="PROSITE" id="PS50158"/>
    </source>
</evidence>
<evidence type="ECO:0000313" key="4">
    <source>
        <dbReference type="EMBL" id="CAF4906527.1"/>
    </source>
</evidence>
<dbReference type="AlphaFoldDB" id="A0A821VFX8"/>
<dbReference type="EMBL" id="CAJOBS010005910">
    <property type="protein sequence ID" value="CAF4906527.1"/>
    <property type="molecule type" value="Genomic_DNA"/>
</dbReference>
<proteinExistence type="predicted"/>
<dbReference type="SMART" id="SM00343">
    <property type="entry name" value="ZnF_C2HC"/>
    <property type="match status" value="2"/>
</dbReference>
<dbReference type="InterPro" id="IPR036875">
    <property type="entry name" value="Znf_CCHC_sf"/>
</dbReference>
<sequence>MVAKMDEATKQLIKLLTDNLAEQKAANKTQADLLKKLTESSTETKQIKFKRNADRNAWSAALGKFLEGDISKAYIGLEGGNLPWDNLKATLTARFADAVNRTKRFLCLFNNIVMGPEENLLDLSMRVEKLARQAYPTFLQNNLDTLIKEKYLAVVPEDVADRLSIAMFDRDLTTTTFEKIVSLAERVQKLAPKTNIVEVARAANTVVLGAARPVNVQAQATSFRPNGGNTNNASTICSHCKKPGHAIDQCWALHPTLKPARRGNNNFNQGAYNNTGNRGGRGNNNCGNFTAGARRCYSCGDYGHLANACTGRANYATTPPPINLNRPVNTAAANVVDQCIVCGAEAPNFHNFIACPVRIRQISLANTTASQTSQNNLPVQSLND</sequence>
<accession>A0A821VFX8</accession>
<dbReference type="GO" id="GO:0008270">
    <property type="term" value="F:zinc ion binding"/>
    <property type="evidence" value="ECO:0007669"/>
    <property type="project" value="UniProtKB-KW"/>
</dbReference>
<dbReference type="SUPFAM" id="SSF57756">
    <property type="entry name" value="Retrovirus zinc finger-like domains"/>
    <property type="match status" value="1"/>
</dbReference>
<keyword evidence="1" id="KW-0479">Metal-binding</keyword>
<dbReference type="Proteomes" id="UP000663865">
    <property type="component" value="Unassembled WGS sequence"/>
</dbReference>
<evidence type="ECO:0000313" key="5">
    <source>
        <dbReference type="Proteomes" id="UP000663838"/>
    </source>
</evidence>
<feature type="domain" description="CCHC-type" evidence="2">
    <location>
        <begin position="294"/>
        <end position="309"/>
    </location>
</feature>
<reference evidence="4" key="1">
    <citation type="submission" date="2021-02" db="EMBL/GenBank/DDBJ databases">
        <authorList>
            <person name="Nowell W R."/>
        </authorList>
    </citation>
    <scope>NUCLEOTIDE SEQUENCE</scope>
</reference>
<dbReference type="EMBL" id="CAJNYV010002349">
    <property type="protein sequence ID" value="CAF3471797.1"/>
    <property type="molecule type" value="Genomic_DNA"/>
</dbReference>
<gene>
    <name evidence="3" type="ORF">KIK155_LOCUS13874</name>
    <name evidence="4" type="ORF">TOA249_LOCUS31077</name>
</gene>
<name>A0A821VFX8_9BILA</name>
<dbReference type="Gene3D" id="4.10.60.10">
    <property type="entry name" value="Zinc finger, CCHC-type"/>
    <property type="match status" value="1"/>
</dbReference>
<comment type="caution">
    <text evidence="4">The sequence shown here is derived from an EMBL/GenBank/DDBJ whole genome shotgun (WGS) entry which is preliminary data.</text>
</comment>
<evidence type="ECO:0000256" key="1">
    <source>
        <dbReference type="PROSITE-ProRule" id="PRU00047"/>
    </source>
</evidence>
<dbReference type="PROSITE" id="PS50158">
    <property type="entry name" value="ZF_CCHC"/>
    <property type="match status" value="1"/>
</dbReference>
<evidence type="ECO:0000313" key="3">
    <source>
        <dbReference type="EMBL" id="CAF3471797.1"/>
    </source>
</evidence>
<keyword evidence="1" id="KW-0862">Zinc</keyword>